<protein>
    <recommendedName>
        <fullName evidence="5">UDP-glucose/GDP-mannose dehydrogenase dimerisation domain-containing protein</fullName>
    </recommendedName>
</protein>
<reference evidence="4" key="1">
    <citation type="journal article" date="2015" name="Nature">
        <title>Complex archaea that bridge the gap between prokaryotes and eukaryotes.</title>
        <authorList>
            <person name="Spang A."/>
            <person name="Saw J.H."/>
            <person name="Jorgensen S.L."/>
            <person name="Zaremba-Niedzwiedzka K."/>
            <person name="Martijn J."/>
            <person name="Lind A.E."/>
            <person name="van Eijk R."/>
            <person name="Schleper C."/>
            <person name="Guy L."/>
            <person name="Ettema T.J."/>
        </authorList>
    </citation>
    <scope>NUCLEOTIDE SEQUENCE</scope>
</reference>
<evidence type="ECO:0000313" key="4">
    <source>
        <dbReference type="EMBL" id="KKL15020.1"/>
    </source>
</evidence>
<feature type="domain" description="UDP-glucose/GDP-mannose dehydrogenase N-terminal" evidence="3">
    <location>
        <begin position="91"/>
        <end position="156"/>
    </location>
</feature>
<dbReference type="InterPro" id="IPR036291">
    <property type="entry name" value="NAD(P)-bd_dom_sf"/>
</dbReference>
<organism evidence="4">
    <name type="scientific">marine sediment metagenome</name>
    <dbReference type="NCBI Taxonomy" id="412755"/>
    <lineage>
        <taxon>unclassified sequences</taxon>
        <taxon>metagenomes</taxon>
        <taxon>ecological metagenomes</taxon>
    </lineage>
</organism>
<evidence type="ECO:0000259" key="3">
    <source>
        <dbReference type="Pfam" id="PF03721"/>
    </source>
</evidence>
<feature type="non-terminal residue" evidence="4">
    <location>
        <position position="1"/>
    </location>
</feature>
<dbReference type="AlphaFoldDB" id="A0A0F9B037"/>
<gene>
    <name evidence="4" type="ORF">LCGC14_2509790</name>
</gene>
<evidence type="ECO:0008006" key="5">
    <source>
        <dbReference type="Google" id="ProtNLM"/>
    </source>
</evidence>
<evidence type="ECO:0000259" key="2">
    <source>
        <dbReference type="Pfam" id="PF00984"/>
    </source>
</evidence>
<dbReference type="Gene3D" id="1.10.1040.10">
    <property type="entry name" value="N-(1-d-carboxylethyl)-l-norvaline Dehydrogenase, domain 2"/>
    <property type="match status" value="1"/>
</dbReference>
<dbReference type="PANTHER" id="PTHR43750:SF3">
    <property type="entry name" value="UDP-GLUCOSE 6-DEHYDROGENASE TUAD"/>
    <property type="match status" value="1"/>
</dbReference>
<dbReference type="SUPFAM" id="SSF48179">
    <property type="entry name" value="6-phosphogluconate dehydrogenase C-terminal domain-like"/>
    <property type="match status" value="1"/>
</dbReference>
<feature type="domain" description="UDP-glucose/GDP-mannose dehydrogenase dimerisation" evidence="2">
    <location>
        <begin position="183"/>
        <end position="263"/>
    </location>
</feature>
<evidence type="ECO:0000256" key="1">
    <source>
        <dbReference type="ARBA" id="ARBA00006601"/>
    </source>
</evidence>
<comment type="caution">
    <text evidence="4">The sequence shown here is derived from an EMBL/GenBank/DDBJ whole genome shotgun (WGS) entry which is preliminary data.</text>
</comment>
<dbReference type="Pfam" id="PF03721">
    <property type="entry name" value="UDPG_MGDP_dh_N"/>
    <property type="match status" value="1"/>
</dbReference>
<comment type="similarity">
    <text evidence="1">Belongs to the UDP-glucose/GDP-mannose dehydrogenase family.</text>
</comment>
<proteinExistence type="inferred from homology"/>
<dbReference type="SUPFAM" id="SSF51735">
    <property type="entry name" value="NAD(P)-binding Rossmann-fold domains"/>
    <property type="match status" value="1"/>
</dbReference>
<dbReference type="InterPro" id="IPR001732">
    <property type="entry name" value="UDP-Glc/GDP-Man_DH_N"/>
</dbReference>
<sequence length="283" mass="32333">VVKVIYSPETNAELTKLTTRVNYRLNKWVNRNVFIKEIKEEGNKKIPYYTVNLEAIYYGDVELSVVGKKIDIGEAIVLEFKDGQYFVDDIIKIIDAIKQQGKQNVFIIRSTVYPGFANYAQEKLGIHSIVSNPEFLTEKTWKKDSEHPDRIVIGCDYPAYLKDVEGIYKARFKGVDIFTTDNKTAELSKLASNGFFSTKVIFANQIYDYAKLCGANYEMIKNIMYKSKFIGENHLEVFHQGGRGASGKCLKKDLEALADYTNSPLLRVVDKLNKKYISRTGKQ</sequence>
<dbReference type="PANTHER" id="PTHR43750">
    <property type="entry name" value="UDP-GLUCOSE 6-DEHYDROGENASE TUAD"/>
    <property type="match status" value="1"/>
</dbReference>
<accession>A0A0F9B037</accession>
<name>A0A0F9B037_9ZZZZ</name>
<dbReference type="InterPro" id="IPR014026">
    <property type="entry name" value="UDP-Glc/GDP-Man_DH_dimer"/>
</dbReference>
<dbReference type="InterPro" id="IPR013328">
    <property type="entry name" value="6PGD_dom2"/>
</dbReference>
<dbReference type="InterPro" id="IPR008927">
    <property type="entry name" value="6-PGluconate_DH-like_C_sf"/>
</dbReference>
<dbReference type="GO" id="GO:0051287">
    <property type="term" value="F:NAD binding"/>
    <property type="evidence" value="ECO:0007669"/>
    <property type="project" value="InterPro"/>
</dbReference>
<dbReference type="GO" id="GO:0016616">
    <property type="term" value="F:oxidoreductase activity, acting on the CH-OH group of donors, NAD or NADP as acceptor"/>
    <property type="evidence" value="ECO:0007669"/>
    <property type="project" value="InterPro"/>
</dbReference>
<dbReference type="Gene3D" id="3.40.50.720">
    <property type="entry name" value="NAD(P)-binding Rossmann-like Domain"/>
    <property type="match status" value="1"/>
</dbReference>
<dbReference type="EMBL" id="LAZR01040226">
    <property type="protein sequence ID" value="KKL15020.1"/>
    <property type="molecule type" value="Genomic_DNA"/>
</dbReference>
<dbReference type="Pfam" id="PF00984">
    <property type="entry name" value="UDPG_MGDP_dh"/>
    <property type="match status" value="1"/>
</dbReference>